<dbReference type="Proteomes" id="UP000027195">
    <property type="component" value="Unassembled WGS sequence"/>
</dbReference>
<dbReference type="InParanoid" id="A0A067M7M8"/>
<sequence>MRRGNTELALRAYVHTVSTSMSNRHGWKGTILDLGHRPKAPAQRDLSLVTGSNPRLSESMGSEYVILPRAPPPPRTQVPRSWPRSNPPPRAPAHESNVRSEDDILPRASSPWRPWGPLSPSPVRMPSPVPLPSPPWVSLPFLPLSSPPPPSPPPMTEVPEFWSTRTPAPRPRSASIVAVFRDKTSTSSTRIPALPRGPRHPALRAFTTTPQPPSYVAGYDSNSSSRAREVRRYARYAPRSPSPEETSEEWVTLRWSATTHSSLHYHETQATPSLGWKLENRYQDESYVQALPARK</sequence>
<gene>
    <name evidence="2" type="ORF">BOTBODRAFT_38678</name>
</gene>
<dbReference type="EMBL" id="KL198104">
    <property type="protein sequence ID" value="KDQ07596.1"/>
    <property type="molecule type" value="Genomic_DNA"/>
</dbReference>
<reference evidence="3" key="1">
    <citation type="journal article" date="2014" name="Proc. Natl. Acad. Sci. U.S.A.">
        <title>Extensive sampling of basidiomycete genomes demonstrates inadequacy of the white-rot/brown-rot paradigm for wood decay fungi.</title>
        <authorList>
            <person name="Riley R."/>
            <person name="Salamov A.A."/>
            <person name="Brown D.W."/>
            <person name="Nagy L.G."/>
            <person name="Floudas D."/>
            <person name="Held B.W."/>
            <person name="Levasseur A."/>
            <person name="Lombard V."/>
            <person name="Morin E."/>
            <person name="Otillar R."/>
            <person name="Lindquist E.A."/>
            <person name="Sun H."/>
            <person name="LaButti K.M."/>
            <person name="Schmutz J."/>
            <person name="Jabbour D."/>
            <person name="Luo H."/>
            <person name="Baker S.E."/>
            <person name="Pisabarro A.G."/>
            <person name="Walton J.D."/>
            <person name="Blanchette R.A."/>
            <person name="Henrissat B."/>
            <person name="Martin F."/>
            <person name="Cullen D."/>
            <person name="Hibbett D.S."/>
            <person name="Grigoriev I.V."/>
        </authorList>
    </citation>
    <scope>NUCLEOTIDE SEQUENCE [LARGE SCALE GENOMIC DNA]</scope>
    <source>
        <strain evidence="3">FD-172 SS1</strain>
    </source>
</reference>
<evidence type="ECO:0000256" key="1">
    <source>
        <dbReference type="SAM" id="MobiDB-lite"/>
    </source>
</evidence>
<organism evidence="2 3">
    <name type="scientific">Botryobasidium botryosum (strain FD-172 SS1)</name>
    <dbReference type="NCBI Taxonomy" id="930990"/>
    <lineage>
        <taxon>Eukaryota</taxon>
        <taxon>Fungi</taxon>
        <taxon>Dikarya</taxon>
        <taxon>Basidiomycota</taxon>
        <taxon>Agaricomycotina</taxon>
        <taxon>Agaricomycetes</taxon>
        <taxon>Cantharellales</taxon>
        <taxon>Botryobasidiaceae</taxon>
        <taxon>Botryobasidium</taxon>
    </lineage>
</organism>
<feature type="region of interest" description="Disordered" evidence="1">
    <location>
        <begin position="64"/>
        <end position="113"/>
    </location>
</feature>
<dbReference type="AlphaFoldDB" id="A0A067M7M8"/>
<protein>
    <submittedName>
        <fullName evidence="2">Uncharacterized protein</fullName>
    </submittedName>
</protein>
<accession>A0A067M7M8</accession>
<feature type="region of interest" description="Disordered" evidence="1">
    <location>
        <begin position="183"/>
        <end position="223"/>
    </location>
</feature>
<evidence type="ECO:0000313" key="2">
    <source>
        <dbReference type="EMBL" id="KDQ07596.1"/>
    </source>
</evidence>
<name>A0A067M7M8_BOTB1</name>
<evidence type="ECO:0000313" key="3">
    <source>
        <dbReference type="Proteomes" id="UP000027195"/>
    </source>
</evidence>
<keyword evidence="3" id="KW-1185">Reference proteome</keyword>
<proteinExistence type="predicted"/>
<feature type="compositionally biased region" description="Basic and acidic residues" evidence="1">
    <location>
        <begin position="92"/>
        <end position="105"/>
    </location>
</feature>
<dbReference type="HOGENOM" id="CLU_943323_0_0_1"/>